<dbReference type="OrthoDB" id="6118920at2759"/>
<name>A0A8S0VSM8_CYCAE</name>
<dbReference type="InterPro" id="IPR038727">
    <property type="entry name" value="NadR/Ttd14_AAA_dom"/>
</dbReference>
<evidence type="ECO:0000313" key="2">
    <source>
        <dbReference type="EMBL" id="CAA7257407.1"/>
    </source>
</evidence>
<gene>
    <name evidence="2" type="ORF">AAE3_LOCUS451</name>
</gene>
<keyword evidence="3" id="KW-1185">Reference proteome</keyword>
<evidence type="ECO:0000259" key="1">
    <source>
        <dbReference type="Pfam" id="PF13521"/>
    </source>
</evidence>
<dbReference type="Proteomes" id="UP000467700">
    <property type="component" value="Unassembled WGS sequence"/>
</dbReference>
<proteinExistence type="predicted"/>
<accession>A0A8S0VSM8</accession>
<dbReference type="InterPro" id="IPR027417">
    <property type="entry name" value="P-loop_NTPase"/>
</dbReference>
<sequence length="226" mass="25384">MATCGNLLNTSKVAYHLPSDILSAKSDTMSTKLPPPRSIYVIGPSSTGKTTLCDGLVKKLGIPQSWYITEVARTVMTEQGYSKNTIALVEMQKAIMEAHYAREKILDAAHCPLRVCDRSAIDPIVYAILTSRNDEEARERQAFLTGTEKFQKALTRYKATHSVVILLTSVPEWLVDDGVRTTENQEECVGIFKKLLEDLNVQYFEIGKEMKFLEERVMRAVGLEFC</sequence>
<protein>
    <recommendedName>
        <fullName evidence="1">NadR/Ttd14 AAA domain-containing protein</fullName>
    </recommendedName>
</protein>
<dbReference type="EMBL" id="CACVBS010000001">
    <property type="protein sequence ID" value="CAA7257407.1"/>
    <property type="molecule type" value="Genomic_DNA"/>
</dbReference>
<dbReference type="AlphaFoldDB" id="A0A8S0VSM8"/>
<comment type="caution">
    <text evidence="2">The sequence shown here is derived from an EMBL/GenBank/DDBJ whole genome shotgun (WGS) entry which is preliminary data.</text>
</comment>
<organism evidence="2 3">
    <name type="scientific">Cyclocybe aegerita</name>
    <name type="common">Black poplar mushroom</name>
    <name type="synonym">Agrocybe aegerita</name>
    <dbReference type="NCBI Taxonomy" id="1973307"/>
    <lineage>
        <taxon>Eukaryota</taxon>
        <taxon>Fungi</taxon>
        <taxon>Dikarya</taxon>
        <taxon>Basidiomycota</taxon>
        <taxon>Agaricomycotina</taxon>
        <taxon>Agaricomycetes</taxon>
        <taxon>Agaricomycetidae</taxon>
        <taxon>Agaricales</taxon>
        <taxon>Agaricineae</taxon>
        <taxon>Bolbitiaceae</taxon>
        <taxon>Cyclocybe</taxon>
    </lineage>
</organism>
<dbReference type="SUPFAM" id="SSF52540">
    <property type="entry name" value="P-loop containing nucleoside triphosphate hydrolases"/>
    <property type="match status" value="1"/>
</dbReference>
<evidence type="ECO:0000313" key="3">
    <source>
        <dbReference type="Proteomes" id="UP000467700"/>
    </source>
</evidence>
<dbReference type="Pfam" id="PF13521">
    <property type="entry name" value="AAA_28"/>
    <property type="match status" value="1"/>
</dbReference>
<feature type="domain" description="NadR/Ttd14 AAA" evidence="1">
    <location>
        <begin position="39"/>
        <end position="207"/>
    </location>
</feature>
<reference evidence="2 3" key="1">
    <citation type="submission" date="2020-01" db="EMBL/GenBank/DDBJ databases">
        <authorList>
            <person name="Gupta K D."/>
        </authorList>
    </citation>
    <scope>NUCLEOTIDE SEQUENCE [LARGE SCALE GENOMIC DNA]</scope>
</reference>
<dbReference type="Gene3D" id="3.40.50.300">
    <property type="entry name" value="P-loop containing nucleotide triphosphate hydrolases"/>
    <property type="match status" value="1"/>
</dbReference>